<name>A0A512T4T0_9MICO</name>
<comment type="caution">
    <text evidence="2">The sequence shown here is derived from an EMBL/GenBank/DDBJ whole genome shotgun (WGS) entry which is preliminary data.</text>
</comment>
<evidence type="ECO:0000313" key="3">
    <source>
        <dbReference type="Proteomes" id="UP000321793"/>
    </source>
</evidence>
<feature type="transmembrane region" description="Helical" evidence="1">
    <location>
        <begin position="39"/>
        <end position="58"/>
    </location>
</feature>
<gene>
    <name evidence="2" type="ORF">KLO01_32740</name>
</gene>
<reference evidence="2 3" key="1">
    <citation type="submission" date="2019-07" db="EMBL/GenBank/DDBJ databases">
        <title>Whole genome shotgun sequence of Knoellia locipacati NBRC 109775.</title>
        <authorList>
            <person name="Hosoyama A."/>
            <person name="Uohara A."/>
            <person name="Ohji S."/>
            <person name="Ichikawa N."/>
        </authorList>
    </citation>
    <scope>NUCLEOTIDE SEQUENCE [LARGE SCALE GENOMIC DNA]</scope>
    <source>
        <strain evidence="2 3">NBRC 109775</strain>
    </source>
</reference>
<feature type="transmembrane region" description="Helical" evidence="1">
    <location>
        <begin position="78"/>
        <end position="97"/>
    </location>
</feature>
<feature type="transmembrane region" description="Helical" evidence="1">
    <location>
        <begin position="12"/>
        <end position="32"/>
    </location>
</feature>
<dbReference type="RefSeq" id="WP_147067132.1">
    <property type="nucleotide sequence ID" value="NZ_BAABDN010000003.1"/>
</dbReference>
<keyword evidence="1" id="KW-0472">Membrane</keyword>
<evidence type="ECO:0000256" key="1">
    <source>
        <dbReference type="SAM" id="Phobius"/>
    </source>
</evidence>
<dbReference type="Proteomes" id="UP000321793">
    <property type="component" value="Unassembled WGS sequence"/>
</dbReference>
<organism evidence="2 3">
    <name type="scientific">Knoellia locipacati</name>
    <dbReference type="NCBI Taxonomy" id="882824"/>
    <lineage>
        <taxon>Bacteria</taxon>
        <taxon>Bacillati</taxon>
        <taxon>Actinomycetota</taxon>
        <taxon>Actinomycetes</taxon>
        <taxon>Micrococcales</taxon>
        <taxon>Intrasporangiaceae</taxon>
        <taxon>Knoellia</taxon>
    </lineage>
</organism>
<dbReference type="EMBL" id="BKBA01000014">
    <property type="protein sequence ID" value="GEQ15227.1"/>
    <property type="molecule type" value="Genomic_DNA"/>
</dbReference>
<dbReference type="OrthoDB" id="4954973at2"/>
<keyword evidence="1" id="KW-0812">Transmembrane</keyword>
<accession>A0A512T4T0</accession>
<keyword evidence="3" id="KW-1185">Reference proteome</keyword>
<evidence type="ECO:0000313" key="2">
    <source>
        <dbReference type="EMBL" id="GEQ15227.1"/>
    </source>
</evidence>
<dbReference type="AlphaFoldDB" id="A0A512T4T0"/>
<protein>
    <submittedName>
        <fullName evidence="2">Uncharacterized protein</fullName>
    </submittedName>
</protein>
<sequence length="119" mass="12880">MHWDLGPQGLGLLAAIALGFGVVAAAAVGQGVRLRVRAMVVTALSCVVVGLLVSEVLFGLPTAEQLQSNVDGLSRDEVLLFDVLTSAMVVLVLHSGARRTKHERARRERRMREVRGVRR</sequence>
<proteinExistence type="predicted"/>
<keyword evidence="1" id="KW-1133">Transmembrane helix</keyword>